<proteinExistence type="predicted"/>
<dbReference type="SUPFAM" id="SSF89392">
    <property type="entry name" value="Prokaryotic lipoproteins and lipoprotein localization factors"/>
    <property type="match status" value="1"/>
</dbReference>
<dbReference type="STRING" id="1497020.DO97_06175"/>
<dbReference type="OrthoDB" id="116979at2"/>
<keyword evidence="4" id="KW-1185">Reference proteome</keyword>
<evidence type="ECO:0000313" key="3">
    <source>
        <dbReference type="EMBL" id="KGF73925.1"/>
    </source>
</evidence>
<reference evidence="3 4" key="1">
    <citation type="journal article" date="2014" name="Mol. Ecol.">
        <title>Evolution of Synechococcus.</title>
        <authorList>
            <person name="Dvorak P."/>
            <person name="Casamatta D."/>
            <person name="Hasler P."/>
            <person name="Poulickova A."/>
            <person name="Ondrej V."/>
            <person name="Sanges R."/>
        </authorList>
    </citation>
    <scope>NUCLEOTIDE SEQUENCE [LARGE SCALE GENOMIC DNA]</scope>
    <source>
        <strain evidence="3 4">CAUP A 1101</strain>
    </source>
</reference>
<feature type="region of interest" description="Disordered" evidence="1">
    <location>
        <begin position="256"/>
        <end position="286"/>
    </location>
</feature>
<dbReference type="Proteomes" id="UP000030170">
    <property type="component" value="Unassembled WGS sequence"/>
</dbReference>
<gene>
    <name evidence="3" type="ORF">DO97_06175</name>
</gene>
<dbReference type="InterPro" id="IPR019207">
    <property type="entry name" value="DUF2092"/>
</dbReference>
<sequence>MLGLFLLQVCLLPLSGLWISQLASAQTPQPKSPSAQNPSTPASSQPALEPKALAILKATSDRLAAAQTMTFTAVSTYESPSRIGPPLVYTTTSDVTLQRPDKLKVISPGDGPPSQFYYDGKTITAFAPNENLVAIKQAPPTIDAALQAAYEDGAVYFPFTDVLVANLYKDITDGLKSAFYVGQSKVIGGTTTDIIAIANDKVFAQVWIGTTDKLPRMIRAVYKDDPSRLRHQVAFSNWKLDVPIAANAFTSPHTTTAKKIEFKAPDPPPAPSTPSRPAFEPPRLTQ</sequence>
<dbReference type="InterPro" id="IPR029046">
    <property type="entry name" value="LolA/LolB/LppX"/>
</dbReference>
<name>A0A098TNL6_9CYAN</name>
<accession>A0A098TNL6</accession>
<dbReference type="Gene3D" id="2.50.20.10">
    <property type="entry name" value="Lipoprotein localisation LolA/LolB/LppX"/>
    <property type="match status" value="1"/>
</dbReference>
<feature type="signal peptide" evidence="2">
    <location>
        <begin position="1"/>
        <end position="25"/>
    </location>
</feature>
<evidence type="ECO:0000256" key="1">
    <source>
        <dbReference type="SAM" id="MobiDB-lite"/>
    </source>
</evidence>
<comment type="caution">
    <text evidence="3">The sequence shown here is derived from an EMBL/GenBank/DDBJ whole genome shotgun (WGS) entry which is preliminary data.</text>
</comment>
<evidence type="ECO:0008006" key="5">
    <source>
        <dbReference type="Google" id="ProtNLM"/>
    </source>
</evidence>
<feature type="chain" id="PRO_5001949388" description="Periplasmic protein" evidence="2">
    <location>
        <begin position="26"/>
        <end position="286"/>
    </location>
</feature>
<keyword evidence="2" id="KW-0732">Signal</keyword>
<feature type="compositionally biased region" description="Pro residues" evidence="1">
    <location>
        <begin position="265"/>
        <end position="274"/>
    </location>
</feature>
<evidence type="ECO:0000313" key="4">
    <source>
        <dbReference type="Proteomes" id="UP000030170"/>
    </source>
</evidence>
<dbReference type="AlphaFoldDB" id="A0A098TNL6"/>
<dbReference type="Pfam" id="PF09865">
    <property type="entry name" value="DUF2092"/>
    <property type="match status" value="1"/>
</dbReference>
<protein>
    <recommendedName>
        <fullName evidence="5">Periplasmic protein</fullName>
    </recommendedName>
</protein>
<dbReference type="EMBL" id="JJML01000002">
    <property type="protein sequence ID" value="KGF73925.1"/>
    <property type="molecule type" value="Genomic_DNA"/>
</dbReference>
<feature type="compositionally biased region" description="Polar residues" evidence="1">
    <location>
        <begin position="27"/>
        <end position="46"/>
    </location>
</feature>
<feature type="region of interest" description="Disordered" evidence="1">
    <location>
        <begin position="27"/>
        <end position="47"/>
    </location>
</feature>
<evidence type="ECO:0000256" key="2">
    <source>
        <dbReference type="SAM" id="SignalP"/>
    </source>
</evidence>
<organism evidence="3 4">
    <name type="scientific">Neosynechococcus sphagnicola sy1</name>
    <dbReference type="NCBI Taxonomy" id="1497020"/>
    <lineage>
        <taxon>Bacteria</taxon>
        <taxon>Bacillati</taxon>
        <taxon>Cyanobacteriota</taxon>
        <taxon>Cyanophyceae</taxon>
        <taxon>Neosynechococcales</taxon>
        <taxon>Neosynechococcaceae</taxon>
        <taxon>Neosynechococcus</taxon>
    </lineage>
</organism>